<evidence type="ECO:0000256" key="8">
    <source>
        <dbReference type="SAM" id="Phobius"/>
    </source>
</evidence>
<evidence type="ECO:0000313" key="10">
    <source>
        <dbReference type="EMBL" id="TGL63644.1"/>
    </source>
</evidence>
<keyword evidence="2" id="KW-1003">Cell membrane</keyword>
<feature type="transmembrane region" description="Helical" evidence="8">
    <location>
        <begin position="336"/>
        <end position="359"/>
    </location>
</feature>
<protein>
    <submittedName>
        <fullName evidence="10">Phospholipid carrier-dependent glycosyltransferase</fullName>
    </submittedName>
</protein>
<dbReference type="EMBL" id="RQGF01000012">
    <property type="protein sequence ID" value="TGL63644.1"/>
    <property type="molecule type" value="Genomic_DNA"/>
</dbReference>
<keyword evidence="5 8" id="KW-0812">Transmembrane</keyword>
<proteinExistence type="predicted"/>
<gene>
    <name evidence="10" type="ORF">EHQ64_06770</name>
</gene>
<comment type="caution">
    <text evidence="10">The sequence shown here is derived from an EMBL/GenBank/DDBJ whole genome shotgun (WGS) entry which is preliminary data.</text>
</comment>
<reference evidence="10" key="1">
    <citation type="journal article" date="2019" name="PLoS Negl. Trop. Dis.">
        <title>Revisiting the worldwide diversity of Leptospira species in the environment.</title>
        <authorList>
            <person name="Vincent A.T."/>
            <person name="Schiettekatte O."/>
            <person name="Bourhy P."/>
            <person name="Veyrier F.J."/>
            <person name="Picardeau M."/>
        </authorList>
    </citation>
    <scope>NUCLEOTIDE SEQUENCE [LARGE SCALE GENOMIC DNA]</scope>
    <source>
        <strain evidence="10">201702455</strain>
    </source>
</reference>
<accession>A0A4R9KAD1</accession>
<evidence type="ECO:0000256" key="4">
    <source>
        <dbReference type="ARBA" id="ARBA00022679"/>
    </source>
</evidence>
<dbReference type="RefSeq" id="WP_135648721.1">
    <property type="nucleotide sequence ID" value="NZ_RQGF01000012.1"/>
</dbReference>
<keyword evidence="3" id="KW-0328">Glycosyltransferase</keyword>
<keyword evidence="6 8" id="KW-1133">Transmembrane helix</keyword>
<dbReference type="GO" id="GO:0016763">
    <property type="term" value="F:pentosyltransferase activity"/>
    <property type="evidence" value="ECO:0007669"/>
    <property type="project" value="TreeGrafter"/>
</dbReference>
<evidence type="ECO:0000313" key="11">
    <source>
        <dbReference type="Proteomes" id="UP000297762"/>
    </source>
</evidence>
<evidence type="ECO:0000256" key="7">
    <source>
        <dbReference type="ARBA" id="ARBA00023136"/>
    </source>
</evidence>
<dbReference type="PANTHER" id="PTHR33908">
    <property type="entry name" value="MANNOSYLTRANSFERASE YKCB-RELATED"/>
    <property type="match status" value="1"/>
</dbReference>
<dbReference type="GO" id="GO:0009103">
    <property type="term" value="P:lipopolysaccharide biosynthetic process"/>
    <property type="evidence" value="ECO:0007669"/>
    <property type="project" value="UniProtKB-ARBA"/>
</dbReference>
<evidence type="ECO:0000256" key="2">
    <source>
        <dbReference type="ARBA" id="ARBA00022475"/>
    </source>
</evidence>
<feature type="transmembrane region" description="Helical" evidence="8">
    <location>
        <begin position="371"/>
        <end position="391"/>
    </location>
</feature>
<keyword evidence="4 10" id="KW-0808">Transferase</keyword>
<evidence type="ECO:0000256" key="6">
    <source>
        <dbReference type="ARBA" id="ARBA00022989"/>
    </source>
</evidence>
<feature type="transmembrane region" description="Helical" evidence="8">
    <location>
        <begin position="163"/>
        <end position="180"/>
    </location>
</feature>
<dbReference type="InterPro" id="IPR038731">
    <property type="entry name" value="RgtA/B/C-like"/>
</dbReference>
<dbReference type="AlphaFoldDB" id="A0A4R9KAD1"/>
<feature type="transmembrane region" description="Helical" evidence="8">
    <location>
        <begin position="230"/>
        <end position="249"/>
    </location>
</feature>
<evidence type="ECO:0000256" key="1">
    <source>
        <dbReference type="ARBA" id="ARBA00004651"/>
    </source>
</evidence>
<name>A0A4R9KAD1_9LEPT</name>
<feature type="transmembrane region" description="Helical" evidence="8">
    <location>
        <begin position="312"/>
        <end position="330"/>
    </location>
</feature>
<keyword evidence="7 8" id="KW-0472">Membrane</keyword>
<feature type="domain" description="Glycosyltransferase RgtA/B/C/D-like" evidence="9">
    <location>
        <begin position="114"/>
        <end position="247"/>
    </location>
</feature>
<sequence>MKNKILLLITLFIGSFLILYGVNYDLPYISHPDEPTNFEISRRMFAYGTLNPYFFQYPSLSFYLNFLAIGPYYLIGKLFGTLSSTYDIQSLIYLEMGSVKTNQPNLFLLTRSISVCFGLGCIALSYLIPDKLKKYNIISFYSSVAVACCPTIVTLSRTITPDIFATFFILLSIYMSIHLLEDGRVRNYILAGLFVGFAASCKYNAVLVGITIPIAHFLRVGIKGWKDLNLFKAALFSLIGFLITTPYAYKERTLFLFQLQYEATHYSTGHPGMEGNTLLWYLNYLWENLNFLFVFALLQIGIGWYRKDKGTILFSSFFILYFGFISTFVVRNDRTILPAIPPILILSGFFFETVFNWSLNSFSKIPKISKWALHALPFLFVLPLIFNSIVIDRGLYNLYAKKEAIEWIPKNIPEGSKIALERYSPFINPEKYSISALSRLIENDPEWYIKNRFEFIIASKSSYERYYKDQNRYRKEIQKYDEIFKTFILYKTFIDEKDEIRIYRVQK</sequence>
<dbReference type="OrthoDB" id="139612at2"/>
<dbReference type="PANTHER" id="PTHR33908:SF11">
    <property type="entry name" value="MEMBRANE PROTEIN"/>
    <property type="match status" value="1"/>
</dbReference>
<feature type="transmembrane region" description="Helical" evidence="8">
    <location>
        <begin position="192"/>
        <end position="218"/>
    </location>
</feature>
<organism evidence="10 11">
    <name type="scientific">Leptospira sarikeiensis</name>
    <dbReference type="NCBI Taxonomy" id="2484943"/>
    <lineage>
        <taxon>Bacteria</taxon>
        <taxon>Pseudomonadati</taxon>
        <taxon>Spirochaetota</taxon>
        <taxon>Spirochaetia</taxon>
        <taxon>Leptospirales</taxon>
        <taxon>Leptospiraceae</taxon>
        <taxon>Leptospira</taxon>
    </lineage>
</organism>
<dbReference type="Pfam" id="PF13231">
    <property type="entry name" value="PMT_2"/>
    <property type="match status" value="1"/>
</dbReference>
<feature type="transmembrane region" description="Helical" evidence="8">
    <location>
        <begin position="106"/>
        <end position="129"/>
    </location>
</feature>
<feature type="transmembrane region" description="Helical" evidence="8">
    <location>
        <begin position="135"/>
        <end position="156"/>
    </location>
</feature>
<evidence type="ECO:0000256" key="5">
    <source>
        <dbReference type="ARBA" id="ARBA00022692"/>
    </source>
</evidence>
<feature type="transmembrane region" description="Helical" evidence="8">
    <location>
        <begin position="54"/>
        <end position="75"/>
    </location>
</feature>
<evidence type="ECO:0000259" key="9">
    <source>
        <dbReference type="Pfam" id="PF13231"/>
    </source>
</evidence>
<evidence type="ECO:0000256" key="3">
    <source>
        <dbReference type="ARBA" id="ARBA00022676"/>
    </source>
</evidence>
<comment type="subcellular location">
    <subcellularLocation>
        <location evidence="1">Cell membrane</location>
        <topology evidence="1">Multi-pass membrane protein</topology>
    </subcellularLocation>
</comment>
<feature type="transmembrane region" description="Helical" evidence="8">
    <location>
        <begin position="288"/>
        <end position="305"/>
    </location>
</feature>
<keyword evidence="11" id="KW-1185">Reference proteome</keyword>
<dbReference type="GO" id="GO:0005886">
    <property type="term" value="C:plasma membrane"/>
    <property type="evidence" value="ECO:0007669"/>
    <property type="project" value="UniProtKB-SubCell"/>
</dbReference>
<dbReference type="InterPro" id="IPR050297">
    <property type="entry name" value="LipidA_mod_glycosyltrf_83"/>
</dbReference>
<dbReference type="Proteomes" id="UP000297762">
    <property type="component" value="Unassembled WGS sequence"/>
</dbReference>